<comment type="caution">
    <text evidence="1">The sequence shown here is derived from an EMBL/GenBank/DDBJ whole genome shotgun (WGS) entry which is preliminary data.</text>
</comment>
<dbReference type="Proteomes" id="UP000005019">
    <property type="component" value="Unassembled WGS sequence"/>
</dbReference>
<protein>
    <submittedName>
        <fullName evidence="1">Uncharacterized protein</fullName>
    </submittedName>
</protein>
<gene>
    <name evidence="1" type="ORF">METUNv1_03734</name>
</gene>
<keyword evidence="2" id="KW-1185">Reference proteome</keyword>
<organism evidence="1 2">
    <name type="scientific">Methyloversatilis universalis (strain ATCC BAA-1314 / DSM 25237 / JCM 13912 / CCUG 52030 / FAM5)</name>
    <dbReference type="NCBI Taxonomy" id="1000565"/>
    <lineage>
        <taxon>Bacteria</taxon>
        <taxon>Pseudomonadati</taxon>
        <taxon>Pseudomonadota</taxon>
        <taxon>Betaproteobacteria</taxon>
        <taxon>Nitrosomonadales</taxon>
        <taxon>Sterolibacteriaceae</taxon>
        <taxon>Methyloversatilis</taxon>
    </lineage>
</organism>
<dbReference type="AlphaFoldDB" id="F5RHD7"/>
<dbReference type="EMBL" id="AFHG01000059">
    <property type="protein sequence ID" value="EGK69769.1"/>
    <property type="molecule type" value="Genomic_DNA"/>
</dbReference>
<dbReference type="STRING" id="1000565.METUNv1_03734"/>
<name>F5RHD7_METUF</name>
<evidence type="ECO:0000313" key="2">
    <source>
        <dbReference type="Proteomes" id="UP000005019"/>
    </source>
</evidence>
<evidence type="ECO:0000313" key="1">
    <source>
        <dbReference type="EMBL" id="EGK69769.1"/>
    </source>
</evidence>
<sequence length="74" mass="8270">MRYTLSVNYSGGDDGGSDEFDSLADAMTVLELHLKDRHRSSHKQVVLTRHFDGYDMVMAAETVPALWVLDLVEG</sequence>
<accession>F5RHD7</accession>
<proteinExistence type="predicted"/>
<dbReference type="RefSeq" id="WP_008064318.1">
    <property type="nucleotide sequence ID" value="NZ_AFHG01000059.1"/>
</dbReference>
<reference evidence="1 2" key="1">
    <citation type="journal article" date="2011" name="J. Bacteriol.">
        <title>Genome sequence of Methyloversatilis universalis FAM5T, a methylotrophic representative of the order Rhodocyclales.</title>
        <authorList>
            <person name="Kittichotirat W."/>
            <person name="Good N.M."/>
            <person name="Hall R."/>
            <person name="Bringel F."/>
            <person name="Lajus A."/>
            <person name="Medigue C."/>
            <person name="Smalley N.E."/>
            <person name="Beck D."/>
            <person name="Bumgarner R."/>
            <person name="Vuilleumier S."/>
            <person name="Kalyuzhnaya M.G."/>
        </authorList>
    </citation>
    <scope>NUCLEOTIDE SEQUENCE [LARGE SCALE GENOMIC DNA]</scope>
    <source>
        <strain evidence="2">ATCC BAA-1314 / JCM 13912 / FAM5</strain>
    </source>
</reference>